<dbReference type="AlphaFoldDB" id="A0A432DSA8"/>
<sequence>MKGISECSSQLNNFTLPTMIPAIKLPKVLLSPPVSAINPNPMQMNNPKIPAGRDLFQQTGIIWDLDFLYISNSF</sequence>
<evidence type="ECO:0000313" key="1">
    <source>
        <dbReference type="EMBL" id="RTZ46016.1"/>
    </source>
</evidence>
<evidence type="ECO:0000313" key="2">
    <source>
        <dbReference type="Proteomes" id="UP000276953"/>
    </source>
</evidence>
<protein>
    <submittedName>
        <fullName evidence="1">Uncharacterized protein</fullName>
    </submittedName>
</protein>
<organism evidence="1 2">
    <name type="scientific">Chryseobacterium arthrosphaerae</name>
    <dbReference type="NCBI Taxonomy" id="651561"/>
    <lineage>
        <taxon>Bacteria</taxon>
        <taxon>Pseudomonadati</taxon>
        <taxon>Bacteroidota</taxon>
        <taxon>Flavobacteriia</taxon>
        <taxon>Flavobacteriales</taxon>
        <taxon>Weeksellaceae</taxon>
        <taxon>Chryseobacterium group</taxon>
        <taxon>Chryseobacterium</taxon>
    </lineage>
</organism>
<name>A0A432DSA8_9FLAO</name>
<gene>
    <name evidence="1" type="ORF">EJ377_15605</name>
</gene>
<dbReference type="Proteomes" id="UP000276953">
    <property type="component" value="Unassembled WGS sequence"/>
</dbReference>
<dbReference type="EMBL" id="RYFC01000003">
    <property type="protein sequence ID" value="RTZ46016.1"/>
    <property type="molecule type" value="Genomic_DNA"/>
</dbReference>
<accession>A0A432DSA8</accession>
<proteinExistence type="predicted"/>
<reference evidence="1 2" key="1">
    <citation type="submission" date="2018-12" db="EMBL/GenBank/DDBJ databases">
        <title>Draft Genome Sequence of Chryseobacterium arthrosphaerae strain ED882-96 Isolated from the Blood of a Patient with Liver Cirrhosis in Taiwan.</title>
        <authorList>
            <person name="Lin J.-N."/>
            <person name="Lai C.-H."/>
            <person name="Yang C.-H."/>
            <person name="Huang Y.-H."/>
        </authorList>
    </citation>
    <scope>NUCLEOTIDE SEQUENCE [LARGE SCALE GENOMIC DNA]</scope>
    <source>
        <strain evidence="1 2">ED882-96</strain>
    </source>
</reference>
<comment type="caution">
    <text evidence="1">The sequence shown here is derived from an EMBL/GenBank/DDBJ whole genome shotgun (WGS) entry which is preliminary data.</text>
</comment>